<sequence>MENLVRSIDDPDEDSDGTEAYEIALALGDSQDRAALPALRAHLDRYLDAGDFFGRDIIAVAVAGIAGVEALPVLLHAAARDLGDDQDGLAAEIWDVMAEDPARARHIIMELTADPDPAVRARATWAARFLPTTAGQDG</sequence>
<dbReference type="RefSeq" id="WP_033357541.1">
    <property type="nucleotide sequence ID" value="NZ_CP073767.1"/>
</dbReference>
<evidence type="ECO:0000313" key="2">
    <source>
        <dbReference type="Proteomes" id="UP001058003"/>
    </source>
</evidence>
<dbReference type="InterPro" id="IPR011989">
    <property type="entry name" value="ARM-like"/>
</dbReference>
<protein>
    <recommendedName>
        <fullName evidence="3">HEAT repeat domain-containing protein</fullName>
    </recommendedName>
</protein>
<accession>A0A9Q9IGY1</accession>
<proteinExistence type="predicted"/>
<dbReference type="Gene3D" id="1.25.10.10">
    <property type="entry name" value="Leucine-rich Repeat Variant"/>
    <property type="match status" value="1"/>
</dbReference>
<evidence type="ECO:0008006" key="3">
    <source>
        <dbReference type="Google" id="ProtNLM"/>
    </source>
</evidence>
<organism evidence="1 2">
    <name type="scientific">Dactylosporangium aurantiacum</name>
    <dbReference type="NCBI Taxonomy" id="35754"/>
    <lineage>
        <taxon>Bacteria</taxon>
        <taxon>Bacillati</taxon>
        <taxon>Actinomycetota</taxon>
        <taxon>Actinomycetes</taxon>
        <taxon>Micromonosporales</taxon>
        <taxon>Micromonosporaceae</taxon>
        <taxon>Dactylosporangium</taxon>
    </lineage>
</organism>
<dbReference type="OrthoDB" id="3397314at2"/>
<gene>
    <name evidence="1" type="ORF">Daura_47195</name>
</gene>
<dbReference type="AlphaFoldDB" id="A0A9Q9IGY1"/>
<name>A0A9Q9IGY1_9ACTN</name>
<dbReference type="Proteomes" id="UP001058003">
    <property type="component" value="Chromosome"/>
</dbReference>
<dbReference type="EMBL" id="CP073767">
    <property type="protein sequence ID" value="UWZ53990.1"/>
    <property type="molecule type" value="Genomic_DNA"/>
</dbReference>
<reference evidence="1" key="1">
    <citation type="submission" date="2021-04" db="EMBL/GenBank/DDBJ databases">
        <title>Dactylosporangium aurantiacum NRRL B-8018 full assembly.</title>
        <authorList>
            <person name="Hartkoorn R.C."/>
            <person name="Beaudoing E."/>
            <person name="Hot D."/>
        </authorList>
    </citation>
    <scope>NUCLEOTIDE SEQUENCE</scope>
    <source>
        <strain evidence="1">NRRL B-8018</strain>
    </source>
</reference>
<dbReference type="KEGG" id="daur:Daura_47195"/>
<keyword evidence="2" id="KW-1185">Reference proteome</keyword>
<evidence type="ECO:0000313" key="1">
    <source>
        <dbReference type="EMBL" id="UWZ53990.1"/>
    </source>
</evidence>